<dbReference type="STRING" id="5627.A0A1C7MNT1"/>
<dbReference type="PANTHER" id="PTHR10622">
    <property type="entry name" value="HET DOMAIN-CONTAINING PROTEIN"/>
    <property type="match status" value="1"/>
</dbReference>
<keyword evidence="3" id="KW-1185">Reference proteome</keyword>
<dbReference type="EMBL" id="LUGG01000002">
    <property type="protein sequence ID" value="OBZ78468.1"/>
    <property type="molecule type" value="Genomic_DNA"/>
</dbReference>
<name>A0A1C7MNT1_GRIFR</name>
<dbReference type="OrthoDB" id="2737057at2759"/>
<dbReference type="PANTHER" id="PTHR10622:SF12">
    <property type="entry name" value="HET DOMAIN-CONTAINING PROTEIN"/>
    <property type="match status" value="1"/>
</dbReference>
<proteinExistence type="predicted"/>
<feature type="domain" description="DUF8212" evidence="1">
    <location>
        <begin position="134"/>
        <end position="222"/>
    </location>
</feature>
<reference evidence="2 3" key="1">
    <citation type="submission" date="2016-03" db="EMBL/GenBank/DDBJ databases">
        <title>Whole genome sequencing of Grifola frondosa 9006-11.</title>
        <authorList>
            <person name="Min B."/>
            <person name="Park H."/>
            <person name="Kim J.-G."/>
            <person name="Cho H."/>
            <person name="Oh Y.-L."/>
            <person name="Kong W.-S."/>
            <person name="Choi I.-G."/>
        </authorList>
    </citation>
    <scope>NUCLEOTIDE SEQUENCE [LARGE SCALE GENOMIC DNA]</scope>
    <source>
        <strain evidence="2 3">9006-11</strain>
    </source>
</reference>
<accession>A0A1C7MNT1</accession>
<evidence type="ECO:0000313" key="2">
    <source>
        <dbReference type="EMBL" id="OBZ78468.1"/>
    </source>
</evidence>
<evidence type="ECO:0000259" key="1">
    <source>
        <dbReference type="Pfam" id="PF26640"/>
    </source>
</evidence>
<dbReference type="Pfam" id="PF26640">
    <property type="entry name" value="DUF8212"/>
    <property type="match status" value="1"/>
</dbReference>
<organism evidence="2 3">
    <name type="scientific">Grifola frondosa</name>
    <name type="common">Maitake</name>
    <name type="synonym">Polyporus frondosus</name>
    <dbReference type="NCBI Taxonomy" id="5627"/>
    <lineage>
        <taxon>Eukaryota</taxon>
        <taxon>Fungi</taxon>
        <taxon>Dikarya</taxon>
        <taxon>Basidiomycota</taxon>
        <taxon>Agaricomycotina</taxon>
        <taxon>Agaricomycetes</taxon>
        <taxon>Polyporales</taxon>
        <taxon>Grifolaceae</taxon>
        <taxon>Grifola</taxon>
    </lineage>
</organism>
<protein>
    <recommendedName>
        <fullName evidence="1">DUF8212 domain-containing protein</fullName>
    </recommendedName>
</protein>
<dbReference type="Proteomes" id="UP000092993">
    <property type="component" value="Unassembled WGS sequence"/>
</dbReference>
<dbReference type="AlphaFoldDB" id="A0A1C7MNT1"/>
<comment type="caution">
    <text evidence="2">The sequence shown here is derived from an EMBL/GenBank/DDBJ whole genome shotgun (WGS) entry which is preliminary data.</text>
</comment>
<sequence length="536" mass="61655">MFSWYRKSEVCYAYLDDVTPGDVWESSGVHSFQNSGWFTRGWTLQELIAPKRVAFFAKDWSEIGTRKSLMDKINTITLVDQDMLLGLKLPVQLSVAQRMLWASYRTTTRAEDMAYCLMGLFDVHMPTIYGEGKQAFIRLQHEIMRSTTDHSIFAWYSWKVDGDIQDVLAPGPSRFGHEARWSSSVCRLIRPMPYKDFARSFQMEYSPEYTVTNHGIRIRLPMKENALPHGEREYISVLACGSGDRDLVGLRLRLVEGTTDQYCRVGISYIDNFDLKSLKVRELYLPDYSRSRALNVCLDVLITLLPVDAPRYYTPREVYPHTRWKVGTSSELSMKVANVRAGSYCAVAMLQQENEHREEKIGVVFGVDYAQDREPRRIRASLIIGDIGKGAWSTISPRPVVLCTSSSDQEVASSIWRKYQYEDPHEWDLYIDLQRTRLRRFHQISLERGSRVVHLTTDTYMHPGTNEWFLEARVVSHATSYLAGWNLVWFLGAILGHIPTSDLESRVLIQLPLEVVEVVCAVIPDSMPLFCVMHES</sequence>
<dbReference type="InterPro" id="IPR058525">
    <property type="entry name" value="DUF8212"/>
</dbReference>
<gene>
    <name evidence="2" type="ORF">A0H81_02786</name>
</gene>
<evidence type="ECO:0000313" key="3">
    <source>
        <dbReference type="Proteomes" id="UP000092993"/>
    </source>
</evidence>